<organism evidence="2 3">
    <name type="scientific">Cochliobolus sativus (strain ND90Pr / ATCC 201652)</name>
    <name type="common">Common root rot and spot blotch fungus</name>
    <name type="synonym">Bipolaris sorokiniana</name>
    <dbReference type="NCBI Taxonomy" id="665912"/>
    <lineage>
        <taxon>Eukaryota</taxon>
        <taxon>Fungi</taxon>
        <taxon>Dikarya</taxon>
        <taxon>Ascomycota</taxon>
        <taxon>Pezizomycotina</taxon>
        <taxon>Dothideomycetes</taxon>
        <taxon>Pleosporomycetidae</taxon>
        <taxon>Pleosporales</taxon>
        <taxon>Pleosporineae</taxon>
        <taxon>Pleosporaceae</taxon>
        <taxon>Bipolaris</taxon>
    </lineage>
</organism>
<dbReference type="OrthoDB" id="3685657at2759"/>
<accession>M2TAA5</accession>
<protein>
    <submittedName>
        <fullName evidence="2">Uncharacterized protein</fullName>
    </submittedName>
</protein>
<proteinExistence type="predicted"/>
<feature type="compositionally biased region" description="Polar residues" evidence="1">
    <location>
        <begin position="1"/>
        <end position="18"/>
    </location>
</feature>
<feature type="compositionally biased region" description="Polar residues" evidence="1">
    <location>
        <begin position="126"/>
        <end position="137"/>
    </location>
</feature>
<feature type="region of interest" description="Disordered" evidence="1">
    <location>
        <begin position="123"/>
        <end position="157"/>
    </location>
</feature>
<feature type="compositionally biased region" description="Basic and acidic residues" evidence="1">
    <location>
        <begin position="138"/>
        <end position="150"/>
    </location>
</feature>
<dbReference type="EMBL" id="KB445641">
    <property type="protein sequence ID" value="EMD65847.1"/>
    <property type="molecule type" value="Genomic_DNA"/>
</dbReference>
<reference evidence="3" key="2">
    <citation type="journal article" date="2013" name="PLoS Genet.">
        <title>Comparative genome structure, secondary metabolite, and effector coding capacity across Cochliobolus pathogens.</title>
        <authorList>
            <person name="Condon B.J."/>
            <person name="Leng Y."/>
            <person name="Wu D."/>
            <person name="Bushley K.E."/>
            <person name="Ohm R.A."/>
            <person name="Otillar R."/>
            <person name="Martin J."/>
            <person name="Schackwitz W."/>
            <person name="Grimwood J."/>
            <person name="MohdZainudin N."/>
            <person name="Xue C."/>
            <person name="Wang R."/>
            <person name="Manning V.A."/>
            <person name="Dhillon B."/>
            <person name="Tu Z.J."/>
            <person name="Steffenson B.J."/>
            <person name="Salamov A."/>
            <person name="Sun H."/>
            <person name="Lowry S."/>
            <person name="LaButti K."/>
            <person name="Han J."/>
            <person name="Copeland A."/>
            <person name="Lindquist E."/>
            <person name="Barry K."/>
            <person name="Schmutz J."/>
            <person name="Baker S.E."/>
            <person name="Ciuffetti L.M."/>
            <person name="Grigoriev I.V."/>
            <person name="Zhong S."/>
            <person name="Turgeon B.G."/>
        </authorList>
    </citation>
    <scope>NUCLEOTIDE SEQUENCE [LARGE SCALE GENOMIC DNA]</scope>
    <source>
        <strain evidence="3">ND90Pr / ATCC 201652</strain>
    </source>
</reference>
<feature type="region of interest" description="Disordered" evidence="1">
    <location>
        <begin position="1"/>
        <end position="22"/>
    </location>
</feature>
<evidence type="ECO:0000256" key="1">
    <source>
        <dbReference type="SAM" id="MobiDB-lite"/>
    </source>
</evidence>
<keyword evidence="3" id="KW-1185">Reference proteome</keyword>
<dbReference type="KEGG" id="bsc:COCSADRAFT_35831"/>
<dbReference type="AlphaFoldDB" id="M2TAA5"/>
<evidence type="ECO:0000313" key="2">
    <source>
        <dbReference type="EMBL" id="EMD65847.1"/>
    </source>
</evidence>
<gene>
    <name evidence="2" type="ORF">COCSADRAFT_35831</name>
</gene>
<dbReference type="Proteomes" id="UP000016934">
    <property type="component" value="Unassembled WGS sequence"/>
</dbReference>
<name>M2TAA5_COCSN</name>
<dbReference type="RefSeq" id="XP_007698410.1">
    <property type="nucleotide sequence ID" value="XM_007700220.1"/>
</dbReference>
<reference evidence="2 3" key="1">
    <citation type="journal article" date="2012" name="PLoS Pathog.">
        <title>Diverse lifestyles and strategies of plant pathogenesis encoded in the genomes of eighteen Dothideomycetes fungi.</title>
        <authorList>
            <person name="Ohm R.A."/>
            <person name="Feau N."/>
            <person name="Henrissat B."/>
            <person name="Schoch C.L."/>
            <person name="Horwitz B.A."/>
            <person name="Barry K.W."/>
            <person name="Condon B.J."/>
            <person name="Copeland A.C."/>
            <person name="Dhillon B."/>
            <person name="Glaser F."/>
            <person name="Hesse C.N."/>
            <person name="Kosti I."/>
            <person name="LaButti K."/>
            <person name="Lindquist E.A."/>
            <person name="Lucas S."/>
            <person name="Salamov A.A."/>
            <person name="Bradshaw R.E."/>
            <person name="Ciuffetti L."/>
            <person name="Hamelin R.C."/>
            <person name="Kema G.H.J."/>
            <person name="Lawrence C."/>
            <person name="Scott J.A."/>
            <person name="Spatafora J.W."/>
            <person name="Turgeon B.G."/>
            <person name="de Wit P.J.G.M."/>
            <person name="Zhong S."/>
            <person name="Goodwin S.B."/>
            <person name="Grigoriev I.V."/>
        </authorList>
    </citation>
    <scope>NUCLEOTIDE SEQUENCE [LARGE SCALE GENOMIC DNA]</scope>
    <source>
        <strain evidence="3">ND90Pr / ATCC 201652</strain>
    </source>
</reference>
<dbReference type="HOGENOM" id="CLU_1677732_0_0_1"/>
<evidence type="ECO:0000313" key="3">
    <source>
        <dbReference type="Proteomes" id="UP000016934"/>
    </source>
</evidence>
<dbReference type="GeneID" id="19138552"/>
<sequence>MTQVRQSNLESTDASRSDNLPLVSPGASLYPESCRNGAALGSVPTLDITSKDRPSNIAILKDAHCWQEGKRNIRLIKSSFRSYIIGGRVGKASWLSPHTAEEQKRMWYHSSLAMGEKQVADEWGFKSTSVSRSQSPHDTAEPRSAKDSRGMRRAGSL</sequence>